<dbReference type="CDD" id="cd16025">
    <property type="entry name" value="PAS_like"/>
    <property type="match status" value="1"/>
</dbReference>
<feature type="domain" description="Sulfatase N-terminal" evidence="5">
    <location>
        <begin position="80"/>
        <end position="497"/>
    </location>
</feature>
<dbReference type="Pfam" id="PF00884">
    <property type="entry name" value="Sulfatase"/>
    <property type="match status" value="1"/>
</dbReference>
<evidence type="ECO:0000256" key="2">
    <source>
        <dbReference type="ARBA" id="ARBA00022723"/>
    </source>
</evidence>
<dbReference type="InterPro" id="IPR017850">
    <property type="entry name" value="Alkaline_phosphatase_core_sf"/>
</dbReference>
<gene>
    <name evidence="6" type="ORF">BD847_2294</name>
</gene>
<dbReference type="EMBL" id="QRDQ01000009">
    <property type="protein sequence ID" value="RED23247.1"/>
    <property type="molecule type" value="Genomic_DNA"/>
</dbReference>
<evidence type="ECO:0000313" key="7">
    <source>
        <dbReference type="Proteomes" id="UP000257004"/>
    </source>
</evidence>
<dbReference type="AlphaFoldDB" id="A0A3D9FRJ2"/>
<dbReference type="InterPro" id="IPR050738">
    <property type="entry name" value="Sulfatase"/>
</dbReference>
<reference evidence="6 7" key="1">
    <citation type="submission" date="2018-07" db="EMBL/GenBank/DDBJ databases">
        <title>Genomic Encyclopedia of Archaeal and Bacterial Type Strains, Phase II (KMG-II): from individual species to whole genera.</title>
        <authorList>
            <person name="Goeker M."/>
        </authorList>
    </citation>
    <scope>NUCLEOTIDE SEQUENCE [LARGE SCALE GENOMIC DNA]</scope>
    <source>
        <strain evidence="6 7">DSM 25795</strain>
    </source>
</reference>
<name>A0A3D9FRJ2_9FLAO</name>
<keyword evidence="4" id="KW-0106">Calcium</keyword>
<dbReference type="GO" id="GO:0046872">
    <property type="term" value="F:metal ion binding"/>
    <property type="evidence" value="ECO:0007669"/>
    <property type="project" value="UniProtKB-KW"/>
</dbReference>
<comment type="similarity">
    <text evidence="1">Belongs to the sulfatase family.</text>
</comment>
<sequence>MEEFYSLEKISNLKFNGSFRNKGCSIFLLLVLIIISNIKIYAQDVLPFPPVPSASIANETLAESTHKRRAQPDHLPKDAPNIIIILMDDLGFGTPSTFGGGVNTPTLTKVFKEGIAYNEFHTTSICSPSRAALLTGRNHTHVGNGTIAERAVDWDGYTGIIPKEAATVAEVLKDYGYSTSAFGKWHNTPANQTTVAGPFDYWPVNYGFQHFYGFLAGETSQYEPRLINDFTPVEPPKDEKYHLTTDLADHAIEWMNQHKSYAADKPFLLYFAPGAGHAPHHIFKEWADKYKGKFDDGWDAYREKVFKRQKELGWIPKNAMLTARDKTMASWESIPKSERAFQIRMMEVFAGYVEHADHEVGRVLDALEANGQKDNTIVFFIWGDNGSSAEGQNGSISELLAQNGVSNTIQQQLDALNKLGGLDAIGGPLLENNYHAAWAWAGNTPFKHTKLVASHFGGTQNAMVVRWPKMIKPDNTPRSQFHHINDVVPTIYDILNIKAPKVVNGFEQMPIDGVSFKYTFNDAKAKEVSKVQFFDNNGSRGVYKDGWYACTFGPLYPWIPAQKGLAEWDSTKDVWELYNIKEDYTQFNDLASKNPQKLKELQEVFNEEAKKNKDYPIGAGIWLRIHPEDVIKAPYTSWTFDETTKRMPEFSAPGLGKKSNKVVADVEIKENASGVLYALGGSGGGVTLFMDNGKLVYEYNMLIIERYNVESSAKVPAGKHKIEVLTTIAKPGALAEIVISVDGKEYAKGEVKRTVPVAFTASETFDVGEDLGGPVSIRYYKKAPFKFDGKINSVKVDLL</sequence>
<evidence type="ECO:0000256" key="3">
    <source>
        <dbReference type="ARBA" id="ARBA00022801"/>
    </source>
</evidence>
<dbReference type="InterPro" id="IPR024607">
    <property type="entry name" value="Sulfatase_CS"/>
</dbReference>
<dbReference type="GO" id="GO:0016787">
    <property type="term" value="F:hydrolase activity"/>
    <property type="evidence" value="ECO:0007669"/>
    <property type="project" value="UniProtKB-KW"/>
</dbReference>
<keyword evidence="3" id="KW-0378">Hydrolase</keyword>
<comment type="caution">
    <text evidence="6">The sequence shown here is derived from an EMBL/GenBank/DDBJ whole genome shotgun (WGS) entry which is preliminary data.</text>
</comment>
<dbReference type="PANTHER" id="PTHR42693:SF43">
    <property type="entry name" value="BLL2667 PROTEIN"/>
    <property type="match status" value="1"/>
</dbReference>
<accession>A0A3D9FRJ2</accession>
<dbReference type="PROSITE" id="PS00523">
    <property type="entry name" value="SULFATASE_1"/>
    <property type="match status" value="1"/>
</dbReference>
<keyword evidence="7" id="KW-1185">Reference proteome</keyword>
<organism evidence="6 7">
    <name type="scientific">Flavobacterium cutihirudinis</name>
    <dbReference type="NCBI Taxonomy" id="1265740"/>
    <lineage>
        <taxon>Bacteria</taxon>
        <taxon>Pseudomonadati</taxon>
        <taxon>Bacteroidota</taxon>
        <taxon>Flavobacteriia</taxon>
        <taxon>Flavobacteriales</taxon>
        <taxon>Flavobacteriaceae</taxon>
        <taxon>Flavobacterium</taxon>
    </lineage>
</organism>
<keyword evidence="2" id="KW-0479">Metal-binding</keyword>
<evidence type="ECO:0000256" key="1">
    <source>
        <dbReference type="ARBA" id="ARBA00008779"/>
    </source>
</evidence>
<dbReference type="Gene3D" id="3.30.1120.10">
    <property type="match status" value="1"/>
</dbReference>
<dbReference type="Gene3D" id="3.40.720.10">
    <property type="entry name" value="Alkaline Phosphatase, subunit A"/>
    <property type="match status" value="1"/>
</dbReference>
<dbReference type="OrthoDB" id="9803751at2"/>
<protein>
    <submittedName>
        <fullName evidence="6">Arylsulfatase</fullName>
    </submittedName>
</protein>
<dbReference type="PANTHER" id="PTHR42693">
    <property type="entry name" value="ARYLSULFATASE FAMILY MEMBER"/>
    <property type="match status" value="1"/>
</dbReference>
<dbReference type="Proteomes" id="UP000257004">
    <property type="component" value="Unassembled WGS sequence"/>
</dbReference>
<evidence type="ECO:0000256" key="4">
    <source>
        <dbReference type="ARBA" id="ARBA00022837"/>
    </source>
</evidence>
<dbReference type="RefSeq" id="WP_115888366.1">
    <property type="nucleotide sequence ID" value="NZ_QRDQ01000009.1"/>
</dbReference>
<proteinExistence type="inferred from homology"/>
<evidence type="ECO:0000259" key="5">
    <source>
        <dbReference type="Pfam" id="PF00884"/>
    </source>
</evidence>
<dbReference type="SUPFAM" id="SSF53649">
    <property type="entry name" value="Alkaline phosphatase-like"/>
    <property type="match status" value="1"/>
</dbReference>
<dbReference type="InterPro" id="IPR000917">
    <property type="entry name" value="Sulfatase_N"/>
</dbReference>
<evidence type="ECO:0000313" key="6">
    <source>
        <dbReference type="EMBL" id="RED23247.1"/>
    </source>
</evidence>